<reference evidence="6" key="2">
    <citation type="submission" date="2025-09" db="UniProtKB">
        <authorList>
            <consortium name="Ensembl"/>
        </authorList>
    </citation>
    <scope>IDENTIFICATION</scope>
</reference>
<protein>
    <recommendedName>
        <fullName evidence="5">Ig-like domain-containing protein</fullName>
    </recommendedName>
</protein>
<dbReference type="PANTHER" id="PTHR12080:SF55">
    <property type="entry name" value="LYMPHOCYTE FUNCTION-ASSOCIATED ANTIGEN 3"/>
    <property type="match status" value="1"/>
</dbReference>
<keyword evidence="7" id="KW-1185">Reference proteome</keyword>
<keyword evidence="3" id="KW-0472">Membrane</keyword>
<keyword evidence="4" id="KW-0325">Glycoprotein</keyword>
<evidence type="ECO:0000256" key="1">
    <source>
        <dbReference type="ARBA" id="ARBA00004370"/>
    </source>
</evidence>
<dbReference type="SUPFAM" id="SSF48726">
    <property type="entry name" value="Immunoglobulin"/>
    <property type="match status" value="1"/>
</dbReference>
<dbReference type="AlphaFoldDB" id="A0A3Q3XP28"/>
<proteinExistence type="predicted"/>
<evidence type="ECO:0000256" key="4">
    <source>
        <dbReference type="ARBA" id="ARBA00023180"/>
    </source>
</evidence>
<dbReference type="Proteomes" id="UP000261620">
    <property type="component" value="Unplaced"/>
</dbReference>
<evidence type="ECO:0000256" key="2">
    <source>
        <dbReference type="ARBA" id="ARBA00022729"/>
    </source>
</evidence>
<reference evidence="6" key="1">
    <citation type="submission" date="2025-08" db="UniProtKB">
        <authorList>
            <consortium name="Ensembl"/>
        </authorList>
    </citation>
    <scope>IDENTIFICATION</scope>
</reference>
<dbReference type="PANTHER" id="PTHR12080">
    <property type="entry name" value="SIGNALING LYMPHOCYTIC ACTIVATION MOLECULE"/>
    <property type="match status" value="1"/>
</dbReference>
<accession>A0A3Q3XP28</accession>
<dbReference type="PROSITE" id="PS50835">
    <property type="entry name" value="IG_LIKE"/>
    <property type="match status" value="1"/>
</dbReference>
<dbReference type="InterPro" id="IPR013783">
    <property type="entry name" value="Ig-like_fold"/>
</dbReference>
<sequence>LWALLSLTWAGRYIDILGFAEKSPIYSLKGQQVRLKPSFTGEADEILWKHNGNKAIEFSGNEELVYGTFKNRVTLDWHSAQLNITDLRFEDSGDYDLEVVIKQMLYEYNYKLEVIEKVPKPTIICELSNGSSSNKLGLLMCSAEPKHYHSIVKYGWILNGTVWHGPKLKIPLGDEPKESYSVRCWVSNTLSNESATFNTKDCYAGKISLKNQLRCT</sequence>
<dbReference type="InterPro" id="IPR007110">
    <property type="entry name" value="Ig-like_dom"/>
</dbReference>
<dbReference type="OMA" id="TITELTW"/>
<dbReference type="InterPro" id="IPR003599">
    <property type="entry name" value="Ig_sub"/>
</dbReference>
<evidence type="ECO:0000313" key="6">
    <source>
        <dbReference type="Ensembl" id="ENSMMOP00000026471.1"/>
    </source>
</evidence>
<feature type="domain" description="Ig-like" evidence="5">
    <location>
        <begin position="119"/>
        <end position="216"/>
    </location>
</feature>
<organism evidence="6 7">
    <name type="scientific">Mola mola</name>
    <name type="common">Ocean sunfish</name>
    <name type="synonym">Tetraodon mola</name>
    <dbReference type="NCBI Taxonomy" id="94237"/>
    <lineage>
        <taxon>Eukaryota</taxon>
        <taxon>Metazoa</taxon>
        <taxon>Chordata</taxon>
        <taxon>Craniata</taxon>
        <taxon>Vertebrata</taxon>
        <taxon>Euteleostomi</taxon>
        <taxon>Actinopterygii</taxon>
        <taxon>Neopterygii</taxon>
        <taxon>Teleostei</taxon>
        <taxon>Neoteleostei</taxon>
        <taxon>Acanthomorphata</taxon>
        <taxon>Eupercaria</taxon>
        <taxon>Tetraodontiformes</taxon>
        <taxon>Molidae</taxon>
        <taxon>Mola</taxon>
    </lineage>
</organism>
<dbReference type="SMART" id="SM00409">
    <property type="entry name" value="IG"/>
    <property type="match status" value="1"/>
</dbReference>
<name>A0A3Q3XP28_MOLML</name>
<evidence type="ECO:0000313" key="7">
    <source>
        <dbReference type="Proteomes" id="UP000261620"/>
    </source>
</evidence>
<evidence type="ECO:0000256" key="3">
    <source>
        <dbReference type="ARBA" id="ARBA00023136"/>
    </source>
</evidence>
<dbReference type="Ensembl" id="ENSMMOT00000026926.1">
    <property type="protein sequence ID" value="ENSMMOP00000026471.1"/>
    <property type="gene ID" value="ENSMMOG00000020058.1"/>
</dbReference>
<keyword evidence="2" id="KW-0732">Signal</keyword>
<dbReference type="STRING" id="94237.ENSMMOP00000026471"/>
<comment type="subcellular location">
    <subcellularLocation>
        <location evidence="1">Membrane</location>
    </subcellularLocation>
</comment>
<dbReference type="GO" id="GO:0016020">
    <property type="term" value="C:membrane"/>
    <property type="evidence" value="ECO:0007669"/>
    <property type="project" value="UniProtKB-SubCell"/>
</dbReference>
<dbReference type="InterPro" id="IPR015631">
    <property type="entry name" value="CD2/SLAM_rcpt"/>
</dbReference>
<dbReference type="Gene3D" id="2.60.40.10">
    <property type="entry name" value="Immunoglobulins"/>
    <property type="match status" value="2"/>
</dbReference>
<evidence type="ECO:0000259" key="5">
    <source>
        <dbReference type="PROSITE" id="PS50835"/>
    </source>
</evidence>
<dbReference type="InterPro" id="IPR036179">
    <property type="entry name" value="Ig-like_dom_sf"/>
</dbReference>